<dbReference type="EMBL" id="JAUUTY010000004">
    <property type="protein sequence ID" value="KAK1653743.1"/>
    <property type="molecule type" value="Genomic_DNA"/>
</dbReference>
<comment type="caution">
    <text evidence="4">The sequence shown here is derived from an EMBL/GenBank/DDBJ whole genome shotgun (WGS) entry which is preliminary data.</text>
</comment>
<reference evidence="4" key="1">
    <citation type="submission" date="2023-07" db="EMBL/GenBank/DDBJ databases">
        <title>A chromosome-level genome assembly of Lolium multiflorum.</title>
        <authorList>
            <person name="Chen Y."/>
            <person name="Copetti D."/>
            <person name="Kolliker R."/>
            <person name="Studer B."/>
        </authorList>
    </citation>
    <scope>NUCLEOTIDE SEQUENCE</scope>
    <source>
        <strain evidence="4">02402/16</strain>
        <tissue evidence="4">Leaf</tissue>
    </source>
</reference>
<dbReference type="Gene3D" id="1.10.287.2250">
    <property type="match status" value="1"/>
</dbReference>
<feature type="region of interest" description="Disordered" evidence="1">
    <location>
        <begin position="110"/>
        <end position="132"/>
    </location>
</feature>
<dbReference type="AlphaFoldDB" id="A0AAD8SLS5"/>
<feature type="signal peptide" evidence="2">
    <location>
        <begin position="1"/>
        <end position="23"/>
    </location>
</feature>
<evidence type="ECO:0000256" key="1">
    <source>
        <dbReference type="SAM" id="MobiDB-lite"/>
    </source>
</evidence>
<organism evidence="4 5">
    <name type="scientific">Lolium multiflorum</name>
    <name type="common">Italian ryegrass</name>
    <name type="synonym">Lolium perenne subsp. multiflorum</name>
    <dbReference type="NCBI Taxonomy" id="4521"/>
    <lineage>
        <taxon>Eukaryota</taxon>
        <taxon>Viridiplantae</taxon>
        <taxon>Streptophyta</taxon>
        <taxon>Embryophyta</taxon>
        <taxon>Tracheophyta</taxon>
        <taxon>Spermatophyta</taxon>
        <taxon>Magnoliopsida</taxon>
        <taxon>Liliopsida</taxon>
        <taxon>Poales</taxon>
        <taxon>Poaceae</taxon>
        <taxon>BOP clade</taxon>
        <taxon>Pooideae</taxon>
        <taxon>Poodae</taxon>
        <taxon>Poeae</taxon>
        <taxon>Poeae Chloroplast Group 2 (Poeae type)</taxon>
        <taxon>Loliodinae</taxon>
        <taxon>Loliinae</taxon>
        <taxon>Lolium</taxon>
    </lineage>
</organism>
<evidence type="ECO:0000259" key="3">
    <source>
        <dbReference type="SMART" id="SM00848"/>
    </source>
</evidence>
<accession>A0AAD8SLS5</accession>
<sequence length="132" mass="15298">MRRSTTLTAAAAALLLLVSLTAAYMSIVSYGERREEEKAHQMFVGWKARYNKTYRSIGEEEHRYAAFKVNRRLIGRRHVDADAQRYSYHGLNVFADLTTEEFQTRFRSVTLGGQNPTNRRRKKRETPTGVQI</sequence>
<dbReference type="SUPFAM" id="SSF54001">
    <property type="entry name" value="Cysteine proteinases"/>
    <property type="match status" value="1"/>
</dbReference>
<dbReference type="Pfam" id="PF08246">
    <property type="entry name" value="Inhibitor_I29"/>
    <property type="match status" value="1"/>
</dbReference>
<name>A0AAD8SLS5_LOLMU</name>
<evidence type="ECO:0000256" key="2">
    <source>
        <dbReference type="SAM" id="SignalP"/>
    </source>
</evidence>
<dbReference type="InterPro" id="IPR013201">
    <property type="entry name" value="Prot_inhib_I29"/>
</dbReference>
<dbReference type="SMART" id="SM00848">
    <property type="entry name" value="Inhibitor_I29"/>
    <property type="match status" value="1"/>
</dbReference>
<protein>
    <recommendedName>
        <fullName evidence="3">Cathepsin propeptide inhibitor domain-containing protein</fullName>
    </recommendedName>
</protein>
<evidence type="ECO:0000313" key="5">
    <source>
        <dbReference type="Proteomes" id="UP001231189"/>
    </source>
</evidence>
<feature type="domain" description="Cathepsin propeptide inhibitor" evidence="3">
    <location>
        <begin position="43"/>
        <end position="102"/>
    </location>
</feature>
<dbReference type="InterPro" id="IPR038765">
    <property type="entry name" value="Papain-like_cys_pep_sf"/>
</dbReference>
<evidence type="ECO:0000313" key="4">
    <source>
        <dbReference type="EMBL" id="KAK1653743.1"/>
    </source>
</evidence>
<gene>
    <name evidence="4" type="ORF">QYE76_071548</name>
</gene>
<keyword evidence="5" id="KW-1185">Reference proteome</keyword>
<feature type="chain" id="PRO_5042297073" description="Cathepsin propeptide inhibitor domain-containing protein" evidence="2">
    <location>
        <begin position="24"/>
        <end position="132"/>
    </location>
</feature>
<dbReference type="Proteomes" id="UP001231189">
    <property type="component" value="Unassembled WGS sequence"/>
</dbReference>
<proteinExistence type="predicted"/>
<keyword evidence="2" id="KW-0732">Signal</keyword>